<dbReference type="VEuPathDB" id="TriTrypDB:TcYC6_0049280"/>
<reference evidence="3 4" key="1">
    <citation type="journal article" date="2018" name="Microb. Genom.">
        <title>Expanding an expanded genome: long-read sequencing of Trypanosoma cruzi.</title>
        <authorList>
            <person name="Berna L."/>
            <person name="Rodriguez M."/>
            <person name="Chiribao M.L."/>
            <person name="Parodi-Talice A."/>
            <person name="Pita S."/>
            <person name="Rijo G."/>
            <person name="Alvarez-Valin F."/>
            <person name="Robello C."/>
        </authorList>
    </citation>
    <scope>NUCLEOTIDE SEQUENCE [LARGE SCALE GENOMIC DNA]</scope>
    <source>
        <strain evidence="3 4">Dm28c</strain>
    </source>
</reference>
<evidence type="ECO:0000313" key="3">
    <source>
        <dbReference type="EMBL" id="PWU84374.1"/>
    </source>
</evidence>
<dbReference type="VEuPathDB" id="TriTrypDB:ECC02_001519"/>
<accession>A0A2V2UK44</accession>
<dbReference type="VEuPathDB" id="TriTrypDB:BCY84_16781"/>
<dbReference type="VEuPathDB" id="TriTrypDB:TcCLB.509179.200"/>
<sequence length="150" mass="17484">MSASVRRRGSWSFLRSDKAGLRGMSGQWSVANSSSSTRSRAWKRRCESSKRSRARLRNGSGPLEKKHETISEWNRSLESREKELARCQEDFREDLKRLEEDEKYFGVYTSSSNVVSVVSQREVMDDHNMTIEKETQCEEIDVEDEEDHTE</sequence>
<feature type="region of interest" description="Disordered" evidence="2">
    <location>
        <begin position="24"/>
        <end position="67"/>
    </location>
</feature>
<comment type="caution">
    <text evidence="3">The sequence shown here is derived from an EMBL/GenBank/DDBJ whole genome shotgun (WGS) entry which is preliminary data.</text>
</comment>
<name>A0A2V2UK44_TRYCR</name>
<dbReference type="VEuPathDB" id="TriTrypDB:TcCL_ESM11776"/>
<dbReference type="VEuPathDB" id="TriTrypDB:C3747_24g166"/>
<evidence type="ECO:0000256" key="2">
    <source>
        <dbReference type="SAM" id="MobiDB-lite"/>
    </source>
</evidence>
<protein>
    <submittedName>
        <fullName evidence="3">Uncharacterized protein</fullName>
    </submittedName>
</protein>
<proteinExistence type="predicted"/>
<dbReference type="VEuPathDB" id="TriTrypDB:TCSYLVIO_008882"/>
<dbReference type="VEuPathDB" id="TriTrypDB:TcCLB.507047.70"/>
<dbReference type="Proteomes" id="UP000246121">
    <property type="component" value="Unassembled WGS sequence"/>
</dbReference>
<evidence type="ECO:0000256" key="1">
    <source>
        <dbReference type="SAM" id="Coils"/>
    </source>
</evidence>
<dbReference type="VEuPathDB" id="TriTrypDB:Tc_MARK_7568"/>
<organism evidence="3 4">
    <name type="scientific">Trypanosoma cruzi</name>
    <dbReference type="NCBI Taxonomy" id="5693"/>
    <lineage>
        <taxon>Eukaryota</taxon>
        <taxon>Discoba</taxon>
        <taxon>Euglenozoa</taxon>
        <taxon>Kinetoplastea</taxon>
        <taxon>Metakinetoplastina</taxon>
        <taxon>Trypanosomatida</taxon>
        <taxon>Trypanosomatidae</taxon>
        <taxon>Trypanosoma</taxon>
        <taxon>Schizotrypanum</taxon>
    </lineage>
</organism>
<dbReference type="EMBL" id="PRFA01000232">
    <property type="protein sequence ID" value="PWU84374.1"/>
    <property type="molecule type" value="Genomic_DNA"/>
</dbReference>
<keyword evidence="1" id="KW-0175">Coiled coil</keyword>
<dbReference type="VEuPathDB" id="TriTrypDB:TcBrA4_0134340"/>
<dbReference type="VEuPathDB" id="TriTrypDB:C4B63_232g1"/>
<feature type="coiled-coil region" evidence="1">
    <location>
        <begin position="70"/>
        <end position="101"/>
    </location>
</feature>
<evidence type="ECO:0000313" key="4">
    <source>
        <dbReference type="Proteomes" id="UP000246121"/>
    </source>
</evidence>
<gene>
    <name evidence="3" type="ORF">C4B63_232g1</name>
</gene>
<dbReference type="VEuPathDB" id="TriTrypDB:TCDM_05178"/>
<dbReference type="VEuPathDB" id="TriTrypDB:TcG_03341"/>
<dbReference type="AlphaFoldDB" id="A0A2V2UK44"/>